<feature type="transmembrane region" description="Helical" evidence="7">
    <location>
        <begin position="162"/>
        <end position="185"/>
    </location>
</feature>
<feature type="transmembrane region" description="Helical" evidence="7">
    <location>
        <begin position="205"/>
        <end position="224"/>
    </location>
</feature>
<accession>A0ABX7FA30</accession>
<feature type="transmembrane region" description="Helical" evidence="7">
    <location>
        <begin position="50"/>
        <end position="80"/>
    </location>
</feature>
<dbReference type="EMBL" id="CP047166">
    <property type="protein sequence ID" value="QRF67112.1"/>
    <property type="molecule type" value="Genomic_DNA"/>
</dbReference>
<comment type="subcellular location">
    <subcellularLocation>
        <location evidence="1">Cell membrane</location>
        <topology evidence="1">Multi-pass membrane protein</topology>
    </subcellularLocation>
</comment>
<evidence type="ECO:0000256" key="2">
    <source>
        <dbReference type="ARBA" id="ARBA00022475"/>
    </source>
</evidence>
<evidence type="ECO:0000256" key="6">
    <source>
        <dbReference type="SAM" id="MobiDB-lite"/>
    </source>
</evidence>
<sequence>MTTTTRPFLRRTRSPRDMTGTRAYAPRNLPLKAWFRAFWRLPARVADDRITLIAAGVAFYGLLSLFPAITAMMAVAGLLFDPTAVTEELQSVAQLMPDNAATIVMDQARGVAGSHEKGLGLAAILGFALAIWSASRGVGSLMQGINVAFDKRESRGFIRQTFAQLLLTVVLVLGVAMGFAATIVIPTAMKFVPLGDTEQRIIDALRWGAMLGLSVVGVMILYRYAPDRDRARWRWLVPGAVLATVLWVIGCVGFSLYVENFGNYQQTFGTLTGVVVLLLWLWLSATVLLVGAELNAALDAVNREADLPPDAPEQREKSPEAIPTDS</sequence>
<evidence type="ECO:0000256" key="1">
    <source>
        <dbReference type="ARBA" id="ARBA00004651"/>
    </source>
</evidence>
<evidence type="ECO:0000256" key="4">
    <source>
        <dbReference type="ARBA" id="ARBA00022989"/>
    </source>
</evidence>
<dbReference type="Proteomes" id="UP000596387">
    <property type="component" value="Chromosome"/>
</dbReference>
<keyword evidence="3 7" id="KW-0812">Transmembrane</keyword>
<evidence type="ECO:0000313" key="9">
    <source>
        <dbReference type="Proteomes" id="UP000596387"/>
    </source>
</evidence>
<keyword evidence="2" id="KW-1003">Cell membrane</keyword>
<feature type="compositionally biased region" description="Basic and acidic residues" evidence="6">
    <location>
        <begin position="306"/>
        <end position="319"/>
    </location>
</feature>
<reference evidence="8 9" key="1">
    <citation type="submission" date="2019-12" db="EMBL/GenBank/DDBJ databases">
        <title>Complete Genome Sequence of a Quorum-Sensing Bacterium,Rhodobacteraceae bacterium C31, Isolated from a marine microalgae symbiotic bacteria.</title>
        <authorList>
            <person name="Zhang Y."/>
        </authorList>
    </citation>
    <scope>NUCLEOTIDE SEQUENCE [LARGE SCALE GENOMIC DNA]</scope>
    <source>
        <strain evidence="8 9">C31</strain>
    </source>
</reference>
<organism evidence="8 9">
    <name type="scientific">Ponticoccus alexandrii</name>
    <dbReference type="NCBI Taxonomy" id="1943633"/>
    <lineage>
        <taxon>Bacteria</taxon>
        <taxon>Pseudomonadati</taxon>
        <taxon>Pseudomonadota</taxon>
        <taxon>Alphaproteobacteria</taxon>
        <taxon>Rhodobacterales</taxon>
        <taxon>Roseobacteraceae</taxon>
        <taxon>Ponticoccus</taxon>
    </lineage>
</organism>
<dbReference type="NCBIfam" id="TIGR00765">
    <property type="entry name" value="yihY_not_rbn"/>
    <property type="match status" value="1"/>
</dbReference>
<dbReference type="RefSeq" id="WP_023851749.1">
    <property type="nucleotide sequence ID" value="NZ_CP047166.1"/>
</dbReference>
<name>A0ABX7FA30_9RHOB</name>
<dbReference type="PANTHER" id="PTHR30213">
    <property type="entry name" value="INNER MEMBRANE PROTEIN YHJD"/>
    <property type="match status" value="1"/>
</dbReference>
<keyword evidence="5 7" id="KW-0472">Membrane</keyword>
<feature type="region of interest" description="Disordered" evidence="6">
    <location>
        <begin position="1"/>
        <end position="21"/>
    </location>
</feature>
<evidence type="ECO:0000256" key="5">
    <source>
        <dbReference type="ARBA" id="ARBA00023136"/>
    </source>
</evidence>
<dbReference type="PIRSF" id="PIRSF035875">
    <property type="entry name" value="RNase_BN"/>
    <property type="match status" value="1"/>
</dbReference>
<feature type="transmembrane region" description="Helical" evidence="7">
    <location>
        <begin position="270"/>
        <end position="290"/>
    </location>
</feature>
<evidence type="ECO:0000256" key="7">
    <source>
        <dbReference type="SAM" id="Phobius"/>
    </source>
</evidence>
<proteinExistence type="predicted"/>
<dbReference type="InterPro" id="IPR017039">
    <property type="entry name" value="Virul_fac_BrkB"/>
</dbReference>
<protein>
    <submittedName>
        <fullName evidence="8">YihY family inner membrane protein</fullName>
    </submittedName>
</protein>
<evidence type="ECO:0000256" key="3">
    <source>
        <dbReference type="ARBA" id="ARBA00022692"/>
    </source>
</evidence>
<feature type="transmembrane region" description="Helical" evidence="7">
    <location>
        <begin position="119"/>
        <end position="141"/>
    </location>
</feature>
<keyword evidence="9" id="KW-1185">Reference proteome</keyword>
<keyword evidence="4 7" id="KW-1133">Transmembrane helix</keyword>
<dbReference type="PANTHER" id="PTHR30213:SF0">
    <property type="entry name" value="UPF0761 MEMBRANE PROTEIN YIHY"/>
    <property type="match status" value="1"/>
</dbReference>
<feature type="transmembrane region" description="Helical" evidence="7">
    <location>
        <begin position="236"/>
        <end position="258"/>
    </location>
</feature>
<gene>
    <name evidence="8" type="ORF">GQA70_12815</name>
</gene>
<feature type="region of interest" description="Disordered" evidence="6">
    <location>
        <begin position="306"/>
        <end position="326"/>
    </location>
</feature>
<dbReference type="Pfam" id="PF03631">
    <property type="entry name" value="Virul_fac_BrkB"/>
    <property type="match status" value="1"/>
</dbReference>
<evidence type="ECO:0000313" key="8">
    <source>
        <dbReference type="EMBL" id="QRF67112.1"/>
    </source>
</evidence>